<name>A0A7I7VZ33_9MYCO</name>
<evidence type="ECO:0000313" key="6">
    <source>
        <dbReference type="Proteomes" id="UP000467379"/>
    </source>
</evidence>
<reference evidence="3" key="3">
    <citation type="submission" date="2020-02" db="EMBL/GenBank/DDBJ databases">
        <authorList>
            <person name="Matsumoto Y."/>
            <person name="Motooka D."/>
            <person name="Nakamura S."/>
        </authorList>
    </citation>
    <scope>NUCLEOTIDE SEQUENCE</scope>
    <source>
        <strain evidence="3">JCM 12687</strain>
    </source>
</reference>
<dbReference type="RefSeq" id="WP_083129792.1">
    <property type="nucleotide sequence ID" value="NZ_AP022606.1"/>
</dbReference>
<dbReference type="GO" id="GO:0005737">
    <property type="term" value="C:cytoplasm"/>
    <property type="evidence" value="ECO:0007669"/>
    <property type="project" value="TreeGrafter"/>
</dbReference>
<keyword evidence="2 3" id="KW-0413">Isomerase</keyword>
<dbReference type="InterPro" id="IPR003719">
    <property type="entry name" value="Phenazine_PhzF-like"/>
</dbReference>
<evidence type="ECO:0000313" key="4">
    <source>
        <dbReference type="EMBL" id="ORA41017.1"/>
    </source>
</evidence>
<dbReference type="PANTHER" id="PTHR13774">
    <property type="entry name" value="PHENAZINE BIOSYNTHESIS PROTEIN"/>
    <property type="match status" value="1"/>
</dbReference>
<dbReference type="Gene3D" id="3.10.310.10">
    <property type="entry name" value="Diaminopimelate Epimerase, Chain A, domain 1"/>
    <property type="match status" value="2"/>
</dbReference>
<evidence type="ECO:0000313" key="3">
    <source>
        <dbReference type="EMBL" id="BBZ09997.1"/>
    </source>
</evidence>
<organism evidence="4 5">
    <name type="scientific">Mycobacterium branderi</name>
    <dbReference type="NCBI Taxonomy" id="43348"/>
    <lineage>
        <taxon>Bacteria</taxon>
        <taxon>Bacillati</taxon>
        <taxon>Actinomycetota</taxon>
        <taxon>Actinomycetes</taxon>
        <taxon>Mycobacteriales</taxon>
        <taxon>Mycobacteriaceae</taxon>
        <taxon>Mycobacterium</taxon>
    </lineage>
</organism>
<dbReference type="Proteomes" id="UP000192441">
    <property type="component" value="Unassembled WGS sequence"/>
</dbReference>
<evidence type="ECO:0000256" key="2">
    <source>
        <dbReference type="ARBA" id="ARBA00023235"/>
    </source>
</evidence>
<protein>
    <submittedName>
        <fullName evidence="3">Isomerase</fullName>
    </submittedName>
    <submittedName>
        <fullName evidence="4">Oxidoreductase</fullName>
    </submittedName>
</protein>
<dbReference type="AlphaFoldDB" id="A0A7I7VZ33"/>
<comment type="similarity">
    <text evidence="1">Belongs to the PhzF family.</text>
</comment>
<accession>A0A7I7VZ33</accession>
<proteinExistence type="inferred from homology"/>
<dbReference type="Proteomes" id="UP000467379">
    <property type="component" value="Chromosome"/>
</dbReference>
<dbReference type="EMBL" id="MVHM01000001">
    <property type="protein sequence ID" value="ORA41017.1"/>
    <property type="molecule type" value="Genomic_DNA"/>
</dbReference>
<keyword evidence="6" id="KW-1185">Reference proteome</keyword>
<dbReference type="EMBL" id="AP022606">
    <property type="protein sequence ID" value="BBZ09997.1"/>
    <property type="molecule type" value="Genomic_DNA"/>
</dbReference>
<gene>
    <name evidence="4" type="ORF">BST20_02415</name>
    <name evidence="3" type="ORF">MBRA_01920</name>
</gene>
<evidence type="ECO:0000313" key="5">
    <source>
        <dbReference type="Proteomes" id="UP000192441"/>
    </source>
</evidence>
<reference evidence="3 6" key="2">
    <citation type="journal article" date="2019" name="Emerg. Microbes Infect.">
        <title>Comprehensive subspecies identification of 175 nontuberculous mycobacteria species based on 7547 genomic profiles.</title>
        <authorList>
            <person name="Matsumoto Y."/>
            <person name="Kinjo T."/>
            <person name="Motooka D."/>
            <person name="Nabeya D."/>
            <person name="Jung N."/>
            <person name="Uechi K."/>
            <person name="Horii T."/>
            <person name="Iida T."/>
            <person name="Fujita J."/>
            <person name="Nakamura S."/>
        </authorList>
    </citation>
    <scope>NUCLEOTIDE SEQUENCE [LARGE SCALE GENOMIC DNA]</scope>
    <source>
        <strain evidence="3 6">JCM 12687</strain>
    </source>
</reference>
<dbReference type="PANTHER" id="PTHR13774:SF17">
    <property type="entry name" value="PHENAZINE BIOSYNTHESIS-LIKE DOMAIN-CONTAINING PROTEIN"/>
    <property type="match status" value="1"/>
</dbReference>
<dbReference type="OrthoDB" id="9788221at2"/>
<dbReference type="PIRSF" id="PIRSF016184">
    <property type="entry name" value="PhzC_PhzF"/>
    <property type="match status" value="1"/>
</dbReference>
<reference evidence="4 5" key="1">
    <citation type="submission" date="2016-12" db="EMBL/GenBank/DDBJ databases">
        <title>The new phylogeny of genus Mycobacterium.</title>
        <authorList>
            <person name="Tortoli E."/>
            <person name="Trovato A."/>
            <person name="Cirillo D.M."/>
        </authorList>
    </citation>
    <scope>NUCLEOTIDE SEQUENCE [LARGE SCALE GENOMIC DNA]</scope>
    <source>
        <strain evidence="4 5">DSM 44624</strain>
    </source>
</reference>
<sequence length="258" mass="26626">MTQVFVVDAFTQGMFRGNPAGVVLLDRPADPVWMQLVAAEFNYPATAFVDLSGNGGGAKGLRWLSPTTELTLCGHATLASAHILGGAQVFHTRSGLLACSVGSSGAISMTFPADPVNPEPPCAELSAGLPGITLRSIWRGRMDVLVEVASAAEVRRLRPDLAALATVAARAVIVSAKGDGIADIVSRVFAPGSGIAEDPATGSAHCTLASFWSPRLGVTELLAEQASLRGGLLRTRLMGSDVELTGHAVTVCSGELHA</sequence>
<evidence type="ECO:0000256" key="1">
    <source>
        <dbReference type="ARBA" id="ARBA00008270"/>
    </source>
</evidence>
<dbReference type="GO" id="GO:0016853">
    <property type="term" value="F:isomerase activity"/>
    <property type="evidence" value="ECO:0007669"/>
    <property type="project" value="UniProtKB-KW"/>
</dbReference>
<dbReference type="SUPFAM" id="SSF54506">
    <property type="entry name" value="Diaminopimelate epimerase-like"/>
    <property type="match status" value="1"/>
</dbReference>
<dbReference type="Pfam" id="PF02567">
    <property type="entry name" value="PhzC-PhzF"/>
    <property type="match status" value="1"/>
</dbReference>